<dbReference type="InterPro" id="IPR029063">
    <property type="entry name" value="SAM-dependent_MTases_sf"/>
</dbReference>
<evidence type="ECO:0000259" key="1">
    <source>
        <dbReference type="Pfam" id="PF13649"/>
    </source>
</evidence>
<reference evidence="2" key="2">
    <citation type="journal article" date="2021" name="Genome Biol. Evol.">
        <title>Developing a high-quality reference genome for a parasitic bivalve with doubly uniparental inheritance (Bivalvia: Unionida).</title>
        <authorList>
            <person name="Smith C.H."/>
        </authorList>
    </citation>
    <scope>NUCLEOTIDE SEQUENCE</scope>
    <source>
        <strain evidence="2">CHS0354</strain>
        <tissue evidence="2">Mantle</tissue>
    </source>
</reference>
<dbReference type="PANTHER" id="PTHR43591">
    <property type="entry name" value="METHYLTRANSFERASE"/>
    <property type="match status" value="1"/>
</dbReference>
<gene>
    <name evidence="2" type="ORF">CHS0354_041242</name>
</gene>
<proteinExistence type="predicted"/>
<protein>
    <recommendedName>
        <fullName evidence="1">Methyltransferase domain-containing protein</fullName>
    </recommendedName>
</protein>
<organism evidence="2 3">
    <name type="scientific">Potamilus streckersoni</name>
    <dbReference type="NCBI Taxonomy" id="2493646"/>
    <lineage>
        <taxon>Eukaryota</taxon>
        <taxon>Metazoa</taxon>
        <taxon>Spiralia</taxon>
        <taxon>Lophotrochozoa</taxon>
        <taxon>Mollusca</taxon>
        <taxon>Bivalvia</taxon>
        <taxon>Autobranchia</taxon>
        <taxon>Heteroconchia</taxon>
        <taxon>Palaeoheterodonta</taxon>
        <taxon>Unionida</taxon>
        <taxon>Unionoidea</taxon>
        <taxon>Unionidae</taxon>
        <taxon>Ambleminae</taxon>
        <taxon>Lampsilini</taxon>
        <taxon>Potamilus</taxon>
    </lineage>
</organism>
<reference evidence="2" key="3">
    <citation type="submission" date="2023-05" db="EMBL/GenBank/DDBJ databases">
        <authorList>
            <person name="Smith C.H."/>
        </authorList>
    </citation>
    <scope>NUCLEOTIDE SEQUENCE</scope>
    <source>
        <strain evidence="2">CHS0354</strain>
        <tissue evidence="2">Mantle</tissue>
    </source>
</reference>
<accession>A0AAE0SE19</accession>
<name>A0AAE0SE19_9BIVA</name>
<evidence type="ECO:0000313" key="3">
    <source>
        <dbReference type="Proteomes" id="UP001195483"/>
    </source>
</evidence>
<dbReference type="EMBL" id="JAEAOA010002345">
    <property type="protein sequence ID" value="KAK3590186.1"/>
    <property type="molecule type" value="Genomic_DNA"/>
</dbReference>
<dbReference type="Proteomes" id="UP001195483">
    <property type="component" value="Unassembled WGS sequence"/>
</dbReference>
<dbReference type="PANTHER" id="PTHR43591:SF101">
    <property type="entry name" value="METHYLTRANSFERASE-LIKE PROTEIN 27"/>
    <property type="match status" value="1"/>
</dbReference>
<dbReference type="SUPFAM" id="SSF53335">
    <property type="entry name" value="S-adenosyl-L-methionine-dependent methyltransferases"/>
    <property type="match status" value="1"/>
</dbReference>
<dbReference type="Gene3D" id="3.40.50.150">
    <property type="entry name" value="Vaccinia Virus protein VP39"/>
    <property type="match status" value="1"/>
</dbReference>
<dbReference type="AlphaFoldDB" id="A0AAE0SE19"/>
<keyword evidence="3" id="KW-1185">Reference proteome</keyword>
<reference evidence="2" key="1">
    <citation type="journal article" date="2021" name="Genome Biol. Evol.">
        <title>A High-Quality Reference Genome for a Parasitic Bivalve with Doubly Uniparental Inheritance (Bivalvia: Unionida).</title>
        <authorList>
            <person name="Smith C.H."/>
        </authorList>
    </citation>
    <scope>NUCLEOTIDE SEQUENCE</scope>
    <source>
        <strain evidence="2">CHS0354</strain>
    </source>
</reference>
<evidence type="ECO:0000313" key="2">
    <source>
        <dbReference type="EMBL" id="KAK3590186.1"/>
    </source>
</evidence>
<sequence>MQRLKSFYTRMELNLFSDELCSRQFTRLRETPTAEMSFKEYTEKIGEMTEDAQIYLANFGAHRPGISREEVVDHYTNWAKTYDEDLCNSGRYHGPKIAADAVAEEFPVGRDSVKILDIGAGTGNFGKEAYKHGFRELHGIDPSAGMLERCQEKNIYKKLLCDFFERDTPDLENDEYDCTVVAGTMGEGHLTCDCLYEMIRVVKPGGLVVIVMRKEYLDYVEEYKDRLEPLMDQLEAERKWQKLGKKIVPNYSFTKEGVLYKFRRE</sequence>
<feature type="domain" description="Methyltransferase" evidence="1">
    <location>
        <begin position="115"/>
        <end position="206"/>
    </location>
</feature>
<dbReference type="InterPro" id="IPR041698">
    <property type="entry name" value="Methyltransf_25"/>
</dbReference>
<dbReference type="CDD" id="cd02440">
    <property type="entry name" value="AdoMet_MTases"/>
    <property type="match status" value="1"/>
</dbReference>
<dbReference type="Pfam" id="PF13649">
    <property type="entry name" value="Methyltransf_25"/>
    <property type="match status" value="1"/>
</dbReference>
<comment type="caution">
    <text evidence="2">The sequence shown here is derived from an EMBL/GenBank/DDBJ whole genome shotgun (WGS) entry which is preliminary data.</text>
</comment>